<dbReference type="STRING" id="993689.GCA_002077135_00439"/>
<protein>
    <submittedName>
        <fullName evidence="3">NYN domain-containing protein</fullName>
    </submittedName>
</protein>
<dbReference type="Pfam" id="PF01936">
    <property type="entry name" value="NYN"/>
    <property type="match status" value="1"/>
</dbReference>
<feature type="region of interest" description="Disordered" evidence="1">
    <location>
        <begin position="216"/>
        <end position="236"/>
    </location>
</feature>
<evidence type="ECO:0000313" key="3">
    <source>
        <dbReference type="EMBL" id="THD10884.1"/>
    </source>
</evidence>
<sequence length="236" mass="26733">MQKTAILIDGAYFLARYRKVYEDRDGNDARTVSRTLFGMALDHLKQLERPKDALYRIFFYDCAPLEKVFERPVSGSSIDFGASASAVFRRELHNELKRVRKLALRLGRLAERGEWVLKRHALQDLRNGALRWEHLRDEHFELDLRQTQVDMKIGLDIASLAHKRLVDQIVLVTGDADFVPAAKLARREGIDVILDPMWQGVSPALQEHVDGLQSVCPRPGSPQPPRSASELPAGDA</sequence>
<gene>
    <name evidence="3" type="ORF">B1806_06550</name>
</gene>
<feature type="domain" description="NYN" evidence="2">
    <location>
        <begin position="141"/>
        <end position="206"/>
    </location>
</feature>
<evidence type="ECO:0000259" key="2">
    <source>
        <dbReference type="Pfam" id="PF01936"/>
    </source>
</evidence>
<dbReference type="CDD" id="cd18722">
    <property type="entry name" value="PIN_NicB-like"/>
    <property type="match status" value="1"/>
</dbReference>
<dbReference type="EMBL" id="MWQO01000020">
    <property type="protein sequence ID" value="THD10884.1"/>
    <property type="molecule type" value="Genomic_DNA"/>
</dbReference>
<dbReference type="Gene3D" id="3.40.50.1010">
    <property type="entry name" value="5'-nuclease"/>
    <property type="match status" value="1"/>
</dbReference>
<dbReference type="AlphaFoldDB" id="A0A4S3KRU2"/>
<dbReference type="GO" id="GO:0004540">
    <property type="term" value="F:RNA nuclease activity"/>
    <property type="evidence" value="ECO:0007669"/>
    <property type="project" value="InterPro"/>
</dbReference>
<dbReference type="RefSeq" id="WP_081125881.1">
    <property type="nucleotide sequence ID" value="NZ_DAHXOC010000001.1"/>
</dbReference>
<reference evidence="3 4" key="1">
    <citation type="submission" date="2017-02" db="EMBL/GenBank/DDBJ databases">
        <title>Whole genome sequencing of Metallibacterium scheffleri DSM 24874 (T).</title>
        <authorList>
            <person name="Kumar S."/>
            <person name="Patil P."/>
            <person name="Patil P.B."/>
        </authorList>
    </citation>
    <scope>NUCLEOTIDE SEQUENCE [LARGE SCALE GENOMIC DNA]</scope>
    <source>
        <strain evidence="3 4">DSM 24874</strain>
    </source>
</reference>
<evidence type="ECO:0000256" key="1">
    <source>
        <dbReference type="SAM" id="MobiDB-lite"/>
    </source>
</evidence>
<proteinExistence type="predicted"/>
<organism evidence="3 4">
    <name type="scientific">Metallibacterium scheffleri</name>
    <dbReference type="NCBI Taxonomy" id="993689"/>
    <lineage>
        <taxon>Bacteria</taxon>
        <taxon>Pseudomonadati</taxon>
        <taxon>Pseudomonadota</taxon>
        <taxon>Gammaproteobacteria</taxon>
        <taxon>Lysobacterales</taxon>
        <taxon>Rhodanobacteraceae</taxon>
        <taxon>Metallibacterium</taxon>
    </lineage>
</organism>
<evidence type="ECO:0000313" key="4">
    <source>
        <dbReference type="Proteomes" id="UP000307749"/>
    </source>
</evidence>
<name>A0A4S3KRU2_9GAMM</name>
<dbReference type="InterPro" id="IPR021139">
    <property type="entry name" value="NYN"/>
</dbReference>
<comment type="caution">
    <text evidence="3">The sequence shown here is derived from an EMBL/GenBank/DDBJ whole genome shotgun (WGS) entry which is preliminary data.</text>
</comment>
<keyword evidence="4" id="KW-1185">Reference proteome</keyword>
<accession>A0A4S3KRU2</accession>
<dbReference type="Proteomes" id="UP000307749">
    <property type="component" value="Unassembled WGS sequence"/>
</dbReference>
<dbReference type="OrthoDB" id="9794137at2"/>